<keyword evidence="2" id="KW-0540">Nuclease</keyword>
<comment type="caution">
    <text evidence="2">The sequence shown here is derived from an EMBL/GenBank/DDBJ whole genome shotgun (WGS) entry which is preliminary data.</text>
</comment>
<keyword evidence="3" id="KW-1185">Reference proteome</keyword>
<protein>
    <submittedName>
        <fullName evidence="2">Uma2 family endonuclease</fullName>
    </submittedName>
</protein>
<dbReference type="Gene3D" id="3.90.1570.10">
    <property type="entry name" value="tt1808, chain A"/>
    <property type="match status" value="1"/>
</dbReference>
<sequence>MLANSTTEQLPIAPGEKRVALNGLDWLAYQQMKALLNERTRARLTYDRGTLEITMPSEPHEFYARLIELFVRILVVELGLQIKTLGSTTLDREDLARGSEPDNGYYIQNQPQVAGRTIDLAVDPPPDLIVEVDITHTDIDKNALYAAMGVPEFWRFNGKVWRIYQLQGNAYVEVDRPPTFPMVAKEKLYEFLAVSQQSEVDAEINFRAWVKQQM</sequence>
<dbReference type="CDD" id="cd06260">
    <property type="entry name" value="DUF820-like"/>
    <property type="match status" value="1"/>
</dbReference>
<dbReference type="Proteomes" id="UP000717364">
    <property type="component" value="Unassembled WGS sequence"/>
</dbReference>
<dbReference type="AlphaFoldDB" id="A0A947DFD4"/>
<dbReference type="InterPro" id="IPR008538">
    <property type="entry name" value="Uma2"/>
</dbReference>
<feature type="domain" description="Putative restriction endonuclease" evidence="1">
    <location>
        <begin position="29"/>
        <end position="176"/>
    </location>
</feature>
<keyword evidence="2" id="KW-0255">Endonuclease</keyword>
<organism evidence="2 3">
    <name type="scientific">Leptothoe spongobia TAU-MAC 1115</name>
    <dbReference type="NCBI Taxonomy" id="1967444"/>
    <lineage>
        <taxon>Bacteria</taxon>
        <taxon>Bacillati</taxon>
        <taxon>Cyanobacteriota</taxon>
        <taxon>Cyanophyceae</taxon>
        <taxon>Nodosilineales</taxon>
        <taxon>Cymatolegaceae</taxon>
        <taxon>Leptothoe</taxon>
        <taxon>Leptothoe spongobia</taxon>
    </lineage>
</organism>
<dbReference type="InterPro" id="IPR012296">
    <property type="entry name" value="Nuclease_put_TT1808"/>
</dbReference>
<evidence type="ECO:0000313" key="2">
    <source>
        <dbReference type="EMBL" id="MBT9315750.1"/>
    </source>
</evidence>
<reference evidence="2" key="2">
    <citation type="journal article" date="2021" name="Mar. Drugs">
        <title>Genome Reduction and Secondary Metabolism of the Marine Sponge-Associated Cyanobacterium Leptothoe.</title>
        <authorList>
            <person name="Konstantinou D."/>
            <person name="Popin R.V."/>
            <person name="Fewer D.P."/>
            <person name="Sivonen K."/>
            <person name="Gkelis S."/>
        </authorList>
    </citation>
    <scope>NUCLEOTIDE SEQUENCE</scope>
    <source>
        <strain evidence="2">TAU-MAC 1115</strain>
    </source>
</reference>
<dbReference type="EMBL" id="JADOES010000015">
    <property type="protein sequence ID" value="MBT9315750.1"/>
    <property type="molecule type" value="Genomic_DNA"/>
</dbReference>
<gene>
    <name evidence="2" type="ORF">IXB50_09965</name>
</gene>
<reference evidence="2" key="1">
    <citation type="submission" date="2020-11" db="EMBL/GenBank/DDBJ databases">
        <authorList>
            <person name="Konstantinou D."/>
            <person name="Gkelis S."/>
            <person name="Popin R."/>
            <person name="Fewer D."/>
            <person name="Sivonen K."/>
        </authorList>
    </citation>
    <scope>NUCLEOTIDE SEQUENCE</scope>
    <source>
        <strain evidence="2">TAU-MAC 1115</strain>
    </source>
</reference>
<keyword evidence="2" id="KW-0378">Hydrolase</keyword>
<proteinExistence type="predicted"/>
<dbReference type="Pfam" id="PF05685">
    <property type="entry name" value="Uma2"/>
    <property type="match status" value="1"/>
</dbReference>
<dbReference type="PANTHER" id="PTHR47152">
    <property type="entry name" value="SLR2084 PROTEIN-RELATED"/>
    <property type="match status" value="1"/>
</dbReference>
<accession>A0A947DFD4</accession>
<dbReference type="RefSeq" id="WP_215608813.1">
    <property type="nucleotide sequence ID" value="NZ_JADOES010000015.1"/>
</dbReference>
<evidence type="ECO:0000313" key="3">
    <source>
        <dbReference type="Proteomes" id="UP000717364"/>
    </source>
</evidence>
<name>A0A947DFD4_9CYAN</name>
<dbReference type="GO" id="GO:0004519">
    <property type="term" value="F:endonuclease activity"/>
    <property type="evidence" value="ECO:0007669"/>
    <property type="project" value="UniProtKB-KW"/>
</dbReference>
<evidence type="ECO:0000259" key="1">
    <source>
        <dbReference type="Pfam" id="PF05685"/>
    </source>
</evidence>